<reference evidence="3" key="4">
    <citation type="journal article" date="2015" name="G3 (Bethesda)">
        <title>Genome sequences of three phytopathogenic species of the Magnaporthaceae family of fungi.</title>
        <authorList>
            <person name="Okagaki L.H."/>
            <person name="Nunes C.C."/>
            <person name="Sailsbery J."/>
            <person name="Clay B."/>
            <person name="Brown D."/>
            <person name="John T."/>
            <person name="Oh Y."/>
            <person name="Young N."/>
            <person name="Fitzgerald M."/>
            <person name="Haas B.J."/>
            <person name="Zeng Q."/>
            <person name="Young S."/>
            <person name="Adiconis X."/>
            <person name="Fan L."/>
            <person name="Levin J.Z."/>
            <person name="Mitchell T.K."/>
            <person name="Okubara P.A."/>
            <person name="Farman M.L."/>
            <person name="Kohn L.M."/>
            <person name="Birren B."/>
            <person name="Ma L.-J."/>
            <person name="Dean R.A."/>
        </authorList>
    </citation>
    <scope>NUCLEOTIDE SEQUENCE</scope>
    <source>
        <strain evidence="3">R3-111a-1</strain>
    </source>
</reference>
<reference evidence="3" key="5">
    <citation type="submission" date="2018-04" db="UniProtKB">
        <authorList>
            <consortium name="EnsemblFungi"/>
        </authorList>
    </citation>
    <scope>IDENTIFICATION</scope>
    <source>
        <strain evidence="3">R3-111a-1</strain>
    </source>
</reference>
<dbReference type="Pfam" id="PF01636">
    <property type="entry name" value="APH"/>
    <property type="match status" value="1"/>
</dbReference>
<reference evidence="2" key="3">
    <citation type="submission" date="2010-09" db="EMBL/GenBank/DDBJ databases">
        <title>Annotation of Gaeumannomyces graminis var. tritici R3-111a-1.</title>
        <authorList>
            <consortium name="The Broad Institute Genome Sequencing Platform"/>
            <person name="Ma L.-J."/>
            <person name="Dead R."/>
            <person name="Young S.K."/>
            <person name="Zeng Q."/>
            <person name="Gargeya S."/>
            <person name="Fitzgerald M."/>
            <person name="Haas B."/>
            <person name="Abouelleil A."/>
            <person name="Alvarado L."/>
            <person name="Arachchi H.M."/>
            <person name="Berlin A."/>
            <person name="Brown A."/>
            <person name="Chapman S.B."/>
            <person name="Chen Z."/>
            <person name="Dunbar C."/>
            <person name="Freedman E."/>
            <person name="Gearin G."/>
            <person name="Gellesch M."/>
            <person name="Goldberg J."/>
            <person name="Griggs A."/>
            <person name="Gujja S."/>
            <person name="Heiman D."/>
            <person name="Howarth C."/>
            <person name="Larson L."/>
            <person name="Lui A."/>
            <person name="MacDonald P.J.P."/>
            <person name="Mehta T."/>
            <person name="Montmayeur A."/>
            <person name="Murphy C."/>
            <person name="Neiman D."/>
            <person name="Pearson M."/>
            <person name="Priest M."/>
            <person name="Roberts A."/>
            <person name="Saif S."/>
            <person name="Shea T."/>
            <person name="Shenoy N."/>
            <person name="Sisk P."/>
            <person name="Stolte C."/>
            <person name="Sykes S."/>
            <person name="Yandava C."/>
            <person name="Wortman J."/>
            <person name="Nusbaum C."/>
            <person name="Birren B."/>
        </authorList>
    </citation>
    <scope>NUCLEOTIDE SEQUENCE</scope>
    <source>
        <strain evidence="2">R3-111a-1</strain>
    </source>
</reference>
<dbReference type="RefSeq" id="XP_009222974.1">
    <property type="nucleotide sequence ID" value="XM_009224710.1"/>
</dbReference>
<reference evidence="4" key="1">
    <citation type="submission" date="2010-07" db="EMBL/GenBank/DDBJ databases">
        <title>The genome sequence of Gaeumannomyces graminis var. tritici strain R3-111a-1.</title>
        <authorList>
            <consortium name="The Broad Institute Genome Sequencing Platform"/>
            <person name="Ma L.-J."/>
            <person name="Dead R."/>
            <person name="Young S."/>
            <person name="Zeng Q."/>
            <person name="Koehrsen M."/>
            <person name="Alvarado L."/>
            <person name="Berlin A."/>
            <person name="Chapman S.B."/>
            <person name="Chen Z."/>
            <person name="Freedman E."/>
            <person name="Gellesch M."/>
            <person name="Goldberg J."/>
            <person name="Griggs A."/>
            <person name="Gujja S."/>
            <person name="Heilman E.R."/>
            <person name="Heiman D."/>
            <person name="Hepburn T."/>
            <person name="Howarth C."/>
            <person name="Jen D."/>
            <person name="Larson L."/>
            <person name="Mehta T."/>
            <person name="Neiman D."/>
            <person name="Pearson M."/>
            <person name="Roberts A."/>
            <person name="Saif S."/>
            <person name="Shea T."/>
            <person name="Shenoy N."/>
            <person name="Sisk P."/>
            <person name="Stolte C."/>
            <person name="Sykes S."/>
            <person name="Walk T."/>
            <person name="White J."/>
            <person name="Yandava C."/>
            <person name="Haas B."/>
            <person name="Nusbaum C."/>
            <person name="Birren B."/>
        </authorList>
    </citation>
    <scope>NUCLEOTIDE SEQUENCE [LARGE SCALE GENOMIC DNA]</scope>
    <source>
        <strain evidence="4">R3-111a-1</strain>
    </source>
</reference>
<protein>
    <recommendedName>
        <fullName evidence="1">Aminoglycoside phosphotransferase domain-containing protein</fullName>
    </recommendedName>
</protein>
<evidence type="ECO:0000313" key="3">
    <source>
        <dbReference type="EnsemblFungi" id="EJT76974"/>
    </source>
</evidence>
<dbReference type="AlphaFoldDB" id="J3P041"/>
<proteinExistence type="predicted"/>
<reference evidence="2" key="2">
    <citation type="submission" date="2010-07" db="EMBL/GenBank/DDBJ databases">
        <authorList>
            <consortium name="The Broad Institute Genome Sequencing Platform"/>
            <consortium name="Broad Institute Genome Sequencing Center for Infectious Disease"/>
            <person name="Ma L.-J."/>
            <person name="Dead R."/>
            <person name="Young S."/>
            <person name="Zeng Q."/>
            <person name="Koehrsen M."/>
            <person name="Alvarado L."/>
            <person name="Berlin A."/>
            <person name="Chapman S.B."/>
            <person name="Chen Z."/>
            <person name="Freedman E."/>
            <person name="Gellesch M."/>
            <person name="Goldberg J."/>
            <person name="Griggs A."/>
            <person name="Gujja S."/>
            <person name="Heilman E.R."/>
            <person name="Heiman D."/>
            <person name="Hepburn T."/>
            <person name="Howarth C."/>
            <person name="Jen D."/>
            <person name="Larson L."/>
            <person name="Mehta T."/>
            <person name="Neiman D."/>
            <person name="Pearson M."/>
            <person name="Roberts A."/>
            <person name="Saif S."/>
            <person name="Shea T."/>
            <person name="Shenoy N."/>
            <person name="Sisk P."/>
            <person name="Stolte C."/>
            <person name="Sykes S."/>
            <person name="Walk T."/>
            <person name="White J."/>
            <person name="Yandava C."/>
            <person name="Haas B."/>
            <person name="Nusbaum C."/>
            <person name="Birren B."/>
        </authorList>
    </citation>
    <scope>NUCLEOTIDE SEQUENCE</scope>
    <source>
        <strain evidence="2">R3-111a-1</strain>
    </source>
</reference>
<dbReference type="HOGENOM" id="CLU_038960_0_0_1"/>
<dbReference type="PANTHER" id="PTHR21310">
    <property type="entry name" value="AMINOGLYCOSIDE PHOSPHOTRANSFERASE-RELATED-RELATED"/>
    <property type="match status" value="1"/>
</dbReference>
<organism evidence="2">
    <name type="scientific">Gaeumannomyces tritici (strain R3-111a-1)</name>
    <name type="common">Wheat and barley take-all root rot fungus</name>
    <name type="synonym">Gaeumannomyces graminis var. tritici</name>
    <dbReference type="NCBI Taxonomy" id="644352"/>
    <lineage>
        <taxon>Eukaryota</taxon>
        <taxon>Fungi</taxon>
        <taxon>Dikarya</taxon>
        <taxon>Ascomycota</taxon>
        <taxon>Pezizomycotina</taxon>
        <taxon>Sordariomycetes</taxon>
        <taxon>Sordariomycetidae</taxon>
        <taxon>Magnaporthales</taxon>
        <taxon>Magnaporthaceae</taxon>
        <taxon>Gaeumannomyces</taxon>
    </lineage>
</organism>
<evidence type="ECO:0000313" key="4">
    <source>
        <dbReference type="Proteomes" id="UP000006039"/>
    </source>
</evidence>
<dbReference type="GeneID" id="20347346"/>
<accession>J3P041</accession>
<dbReference type="Proteomes" id="UP000006039">
    <property type="component" value="Unassembled WGS sequence"/>
</dbReference>
<gene>
    <name evidence="3" type="primary">20347346</name>
    <name evidence="2" type="ORF">GGTG_06888</name>
</gene>
<name>J3P041_GAET3</name>
<dbReference type="InterPro" id="IPR011009">
    <property type="entry name" value="Kinase-like_dom_sf"/>
</dbReference>
<dbReference type="EMBL" id="GL385397">
    <property type="protein sequence ID" value="EJT76974.1"/>
    <property type="molecule type" value="Genomic_DNA"/>
</dbReference>
<dbReference type="SUPFAM" id="SSF56112">
    <property type="entry name" value="Protein kinase-like (PK-like)"/>
    <property type="match status" value="1"/>
</dbReference>
<dbReference type="Gene3D" id="3.90.1200.10">
    <property type="match status" value="1"/>
</dbReference>
<dbReference type="InterPro" id="IPR002575">
    <property type="entry name" value="Aminoglycoside_PTrfase"/>
</dbReference>
<dbReference type="FunCoup" id="J3P041">
    <property type="interactions" value="17"/>
</dbReference>
<dbReference type="eggNOG" id="ENOG502RX26">
    <property type="taxonomic scope" value="Eukaryota"/>
</dbReference>
<dbReference type="STRING" id="644352.J3P041"/>
<dbReference type="PANTHER" id="PTHR21310:SF15">
    <property type="entry name" value="AMINOGLYCOSIDE PHOSPHOTRANSFERASE DOMAIN-CONTAINING PROTEIN"/>
    <property type="match status" value="1"/>
</dbReference>
<dbReference type="OrthoDB" id="10003767at2759"/>
<dbReference type="Gene3D" id="3.30.200.20">
    <property type="entry name" value="Phosphorylase Kinase, domain 1"/>
    <property type="match status" value="1"/>
</dbReference>
<dbReference type="InterPro" id="IPR051678">
    <property type="entry name" value="AGP_Transferase"/>
</dbReference>
<evidence type="ECO:0000259" key="1">
    <source>
        <dbReference type="Pfam" id="PF01636"/>
    </source>
</evidence>
<sequence>MAAQHGALHLMETLNWDDTAAVESLCPSYWGALKDRAIRARRSLYQGCCSSKPPFSTCTLLPKYNRGGVNLVRLVEFDDGERWVARIKLHGGTDQSNHNQQLVNEVDTLMYIRENTTIPVPQIFAFDPKASIGFPFVFMEFILGNTAMDAFGGFDVHGGEIPEGYKPGFMRQVATVQTEIASVRLPKIGRLVRQDDGSYDVGPFPDLGGPFSTAAEYFKARAEHAKFPRSEMELRSILPRDIAEEITTSIRNFPSRLAAIANHTSLIGSPFPLYHTDFHSSNIVVDPECNVLSVIDWENASTVPWEVVQFPLFLSTVPPPMDAPQNYDDKGQPKDSYTVQLWDDRNEYVRLVREAEVQKGPDRRLSTTLANRTIQNLAGAVKLFLDPGKIGFYNRVLDQLSAGDEGSIAK</sequence>
<dbReference type="EnsemblFungi" id="EJT76974">
    <property type="protein sequence ID" value="EJT76974"/>
    <property type="gene ID" value="GGTG_06888"/>
</dbReference>
<keyword evidence="4" id="KW-1185">Reference proteome</keyword>
<dbReference type="VEuPathDB" id="FungiDB:GGTG_06888"/>
<evidence type="ECO:0000313" key="2">
    <source>
        <dbReference type="EMBL" id="EJT76974.1"/>
    </source>
</evidence>
<feature type="domain" description="Aminoglycoside phosphotransferase" evidence="1">
    <location>
        <begin position="69"/>
        <end position="301"/>
    </location>
</feature>